<dbReference type="Proteomes" id="UP000017836">
    <property type="component" value="Unassembled WGS sequence"/>
</dbReference>
<dbReference type="HOGENOM" id="CLU_1779927_0_0_1"/>
<evidence type="ECO:0000259" key="1">
    <source>
        <dbReference type="Pfam" id="PF14686"/>
    </source>
</evidence>
<dbReference type="eggNOG" id="ENOG502QQM5">
    <property type="taxonomic scope" value="Eukaryota"/>
</dbReference>
<name>U5D6J1_AMBTC</name>
<reference evidence="3" key="1">
    <citation type="journal article" date="2013" name="Science">
        <title>The Amborella genome and the evolution of flowering plants.</title>
        <authorList>
            <consortium name="Amborella Genome Project"/>
        </authorList>
    </citation>
    <scope>NUCLEOTIDE SEQUENCE [LARGE SCALE GENOMIC DNA]</scope>
</reference>
<dbReference type="EMBL" id="KI392290">
    <property type="protein sequence ID" value="ERN18044.1"/>
    <property type="molecule type" value="Genomic_DNA"/>
</dbReference>
<dbReference type="SUPFAM" id="SSF49452">
    <property type="entry name" value="Starch-binding domain-like"/>
    <property type="match status" value="1"/>
</dbReference>
<proteinExistence type="predicted"/>
<dbReference type="AlphaFoldDB" id="U5D6J1"/>
<dbReference type="GO" id="GO:0030246">
    <property type="term" value="F:carbohydrate binding"/>
    <property type="evidence" value="ECO:0007669"/>
    <property type="project" value="InterPro"/>
</dbReference>
<dbReference type="PANTHER" id="PTHR32018">
    <property type="entry name" value="RHAMNOGALACTURONATE LYASE FAMILY PROTEIN"/>
    <property type="match status" value="1"/>
</dbReference>
<accession>U5D6J1</accession>
<evidence type="ECO:0000313" key="3">
    <source>
        <dbReference type="Proteomes" id="UP000017836"/>
    </source>
</evidence>
<dbReference type="InterPro" id="IPR029413">
    <property type="entry name" value="RG-lyase_II"/>
</dbReference>
<dbReference type="Pfam" id="PF14686">
    <property type="entry name" value="fn3_3"/>
    <property type="match status" value="1"/>
</dbReference>
<organism evidence="2 3">
    <name type="scientific">Amborella trichopoda</name>
    <dbReference type="NCBI Taxonomy" id="13333"/>
    <lineage>
        <taxon>Eukaryota</taxon>
        <taxon>Viridiplantae</taxon>
        <taxon>Streptophyta</taxon>
        <taxon>Embryophyta</taxon>
        <taxon>Tracheophyta</taxon>
        <taxon>Spermatophyta</taxon>
        <taxon>Magnoliopsida</taxon>
        <taxon>Amborellales</taxon>
        <taxon>Amborellaceae</taxon>
        <taxon>Amborella</taxon>
    </lineage>
</organism>
<keyword evidence="3" id="KW-1185">Reference proteome</keyword>
<dbReference type="InterPro" id="IPR051850">
    <property type="entry name" value="Polysacch_Lyase_4"/>
</dbReference>
<evidence type="ECO:0000313" key="2">
    <source>
        <dbReference type="EMBL" id="ERN18044.1"/>
    </source>
</evidence>
<gene>
    <name evidence="2" type="ORF">AMTR_s00046p00195170</name>
</gene>
<dbReference type="PANTHER" id="PTHR32018:SF1">
    <property type="entry name" value="RHAMNOGALACTURONAN ENDOLYASE"/>
    <property type="match status" value="1"/>
</dbReference>
<dbReference type="InterPro" id="IPR013784">
    <property type="entry name" value="Carb-bd-like_fold"/>
</dbReference>
<sequence>MATRPPIHIFQNAHYAGDDLVPKFRNGEPWKKVLGPVFIYLNSALTGLDCSVLWKEAKEQICQQQRHDCGAAYVGLALPGDAGSWQRECKGYQFWTKTDSEGYFTVNSVGIGDYNLYAWVYGFIGDYKYDDMITISAGECSCRIHN</sequence>
<dbReference type="Gene3D" id="2.60.40.1120">
    <property type="entry name" value="Carboxypeptidase-like, regulatory domain"/>
    <property type="match status" value="1"/>
</dbReference>
<feature type="domain" description="Rhamnogalacturonan lyase" evidence="1">
    <location>
        <begin position="72"/>
        <end position="139"/>
    </location>
</feature>
<dbReference type="CDD" id="cd10316">
    <property type="entry name" value="RGL4_M"/>
    <property type="match status" value="1"/>
</dbReference>
<dbReference type="Gramene" id="ERN18044">
    <property type="protein sequence ID" value="ERN18044"/>
    <property type="gene ID" value="AMTR_s00046p00195170"/>
</dbReference>
<protein>
    <recommendedName>
        <fullName evidence="1">Rhamnogalacturonan lyase domain-containing protein</fullName>
    </recommendedName>
</protein>